<dbReference type="Proteomes" id="UP000463077">
    <property type="component" value="Unassembled WGS sequence"/>
</dbReference>
<evidence type="ECO:0000313" key="1">
    <source>
        <dbReference type="EMBL" id="MUG52844.1"/>
    </source>
</evidence>
<comment type="caution">
    <text evidence="2">The sequence shown here is derived from an EMBL/GenBank/DDBJ whole genome shotgun (WGS) entry which is preliminary data.</text>
</comment>
<evidence type="ECO:0000313" key="2">
    <source>
        <dbReference type="EMBL" id="MUG84189.1"/>
    </source>
</evidence>
<name>A0A6A9GXZ5_STAAU</name>
<gene>
    <name evidence="2" type="ORF">GAY51_11105</name>
    <name evidence="1" type="ORF">GAY54_09780</name>
</gene>
<dbReference type="EMBL" id="WFHO01000017">
    <property type="protein sequence ID" value="MUG52844.1"/>
    <property type="molecule type" value="Genomic_DNA"/>
</dbReference>
<reference evidence="2 3" key="1">
    <citation type="journal article" date="2019" name="Int. J. Infect. Dis.">
        <title>Characterization of a community-acquired methicillin-resistant sequence type 338 Staphylococcus aureus strain containing a staphylococcal cassette chromosome mec type VT.</title>
        <authorList>
            <person name="Chen Y."/>
            <person name="Hong J."/>
            <person name="Chen Y."/>
            <person name="Wang H."/>
            <person name="Yu Y."/>
            <person name="Qu T."/>
        </authorList>
    </citation>
    <scope>NUCLEOTIDE SEQUENCE</scope>
    <source>
        <strain evidence="1 3">LJ05</strain>
        <strain evidence="2">LQ41</strain>
    </source>
</reference>
<organism evidence="2">
    <name type="scientific">Staphylococcus aureus</name>
    <dbReference type="NCBI Taxonomy" id="1280"/>
    <lineage>
        <taxon>Bacteria</taxon>
        <taxon>Bacillati</taxon>
        <taxon>Bacillota</taxon>
        <taxon>Bacilli</taxon>
        <taxon>Bacillales</taxon>
        <taxon>Staphylococcaceae</taxon>
        <taxon>Staphylococcus</taxon>
    </lineage>
</organism>
<sequence length="65" mass="7282">MFIQTCCGASFLLHIHNHKFGTEINVLDSTTKKAMKKSIVIDSFIANLSIFKYTYLSCSALFAMS</sequence>
<dbReference type="AlphaFoldDB" id="A0A6A9GXZ5"/>
<accession>A0A6A9GXZ5</accession>
<evidence type="ECO:0000313" key="3">
    <source>
        <dbReference type="Proteomes" id="UP000463077"/>
    </source>
</evidence>
<dbReference type="EMBL" id="WFIJ01000014">
    <property type="protein sequence ID" value="MUG84189.1"/>
    <property type="molecule type" value="Genomic_DNA"/>
</dbReference>
<proteinExistence type="predicted"/>
<protein>
    <submittedName>
        <fullName evidence="2">Uncharacterized protein</fullName>
    </submittedName>
</protein>